<dbReference type="InterPro" id="IPR015943">
    <property type="entry name" value="WD40/YVTN_repeat-like_dom_sf"/>
</dbReference>
<evidence type="ECO:0000256" key="6">
    <source>
        <dbReference type="PROSITE-ProRule" id="PRU00221"/>
    </source>
</evidence>
<name>A0A9P4J7C7_9PEZI</name>
<proteinExistence type="inferred from homology"/>
<dbReference type="Proteomes" id="UP000799439">
    <property type="component" value="Unassembled WGS sequence"/>
</dbReference>
<feature type="repeat" description="WD" evidence="6">
    <location>
        <begin position="771"/>
        <end position="812"/>
    </location>
</feature>
<evidence type="ECO:0000256" key="3">
    <source>
        <dbReference type="ARBA" id="ARBA00038415"/>
    </source>
</evidence>
<evidence type="ECO:0000256" key="5">
    <source>
        <dbReference type="ARBA" id="ARBA00043913"/>
    </source>
</evidence>
<dbReference type="InterPro" id="IPR056884">
    <property type="entry name" value="NPHP3-like_N"/>
</dbReference>
<dbReference type="PROSITE" id="PS50082">
    <property type="entry name" value="WD_REPEATS_2"/>
    <property type="match status" value="4"/>
</dbReference>
<gene>
    <name evidence="8" type="ORF">K461DRAFT_252256</name>
</gene>
<accession>A0A9P4J7C7</accession>
<dbReference type="InterPro" id="IPR001680">
    <property type="entry name" value="WD40_rpt"/>
</dbReference>
<dbReference type="PROSITE" id="PS00678">
    <property type="entry name" value="WD_REPEATS_1"/>
    <property type="match status" value="1"/>
</dbReference>
<dbReference type="Pfam" id="PF24883">
    <property type="entry name" value="NPHP3_N"/>
    <property type="match status" value="1"/>
</dbReference>
<dbReference type="SUPFAM" id="SSF50998">
    <property type="entry name" value="Quinoprotein alcohol dehydrogenase-like"/>
    <property type="match status" value="1"/>
</dbReference>
<keyword evidence="2" id="KW-0677">Repeat</keyword>
<dbReference type="InterPro" id="IPR027417">
    <property type="entry name" value="P-loop_NTPase"/>
</dbReference>
<dbReference type="AlphaFoldDB" id="A0A9P4J7C7"/>
<evidence type="ECO:0000256" key="4">
    <source>
        <dbReference type="ARBA" id="ARBA00039789"/>
    </source>
</evidence>
<feature type="repeat" description="WD" evidence="6">
    <location>
        <begin position="683"/>
        <end position="724"/>
    </location>
</feature>
<evidence type="ECO:0000313" key="8">
    <source>
        <dbReference type="EMBL" id="KAF2156234.1"/>
    </source>
</evidence>
<feature type="repeat" description="WD" evidence="6">
    <location>
        <begin position="988"/>
        <end position="1013"/>
    </location>
</feature>
<organism evidence="8 9">
    <name type="scientific">Myriangium duriaei CBS 260.36</name>
    <dbReference type="NCBI Taxonomy" id="1168546"/>
    <lineage>
        <taxon>Eukaryota</taxon>
        <taxon>Fungi</taxon>
        <taxon>Dikarya</taxon>
        <taxon>Ascomycota</taxon>
        <taxon>Pezizomycotina</taxon>
        <taxon>Dothideomycetes</taxon>
        <taxon>Dothideomycetidae</taxon>
        <taxon>Myriangiales</taxon>
        <taxon>Myriangiaceae</taxon>
        <taxon>Myriangium</taxon>
    </lineage>
</organism>
<sequence length="1013" mass="114505">MGIIQATDHYIDSKEVQDRLSFCKSRLQQRKAHNPGLCFPNRNFDLHRLTIATRAMYDAHENDKTICLEGTRTALLDLIYDWLEDPTGKRIFWLCGKAGTGKSTIACTLSNKLFAQKHLGASFFFKRGEVDRKDASRFFPTLAYQLARDVPEMYELLSEALETNPLLCEKDLQQQFENLLFKPLLSATANRPDVLSKLIIVIDALDECECEEHILTLLRFLSQLKLRIFVTSRPEYPVRLGFKKVDGELHEDVFLEEVQTTTIRNDLYVYITHQFREIRENDSLLGCHSLDRLPIAWPGDDVVEALVSLTVPLFIFAATVCRYVSGPNPQKRLDMILVPQKRDEALTGIEKIYTSILDQMILNLKEKPERAIMRFRYVVGSIVVLFDPLSIMALSDLLKIPPSDIEEILGHLQSVIHVPSSKVSPVRIFHLSFREFLMNQNKNDKFYIDARQTHRRLGEQCIQRLSERGALHDDLCSAGSPGTKRSDISEERIKISVPDFLAYACQYWGAHITESDPEESLYDNSIVHNFLQTHFLHWLEALSWLDQISSAIIYLDHLQSLVNVSSLFVCECLLAFLKDAQRFIRWNRRGIELSPLQLYSSALYFAPVRSVIRQHFTAGLSNQFILLSTGPRHWSLELQKLIGHLRAVNAVSFSPDGELLASASSDKTVRMWNAQTGEQMQLLKGHKSSVKLVSFSPDGSILVSISSPRAIRLWNVRNGQEIRRHRRRGASVVSFALSPDSKILALAFALASSQGEIRLYDMITGTKMQSLRGDSMKVSAVVFSPIDDTLAFASEDKTVVLWDYETGEFVKQIYGLETGITALRFSPDGKTISMMSAGTVGLWNLETNEQSEILMLGEENIMFTPSGDILAVERNREILVLEIPTGKQMQKLTLPSGESDSMVFSPKGTIIASISQGTMRIWDTSTGEKLQEIDAVYEAHELAFSRDEELIAAASDTAVQLWHARTGTRYFTVTNDSLGDDPETPLKVAFSPNRDIMATVSEDTIRVWDTRSG</sequence>
<feature type="non-terminal residue" evidence="8">
    <location>
        <position position="1013"/>
    </location>
</feature>
<dbReference type="Pfam" id="PF00400">
    <property type="entry name" value="WD40"/>
    <property type="match status" value="4"/>
</dbReference>
<feature type="domain" description="Nephrocystin 3-like N-terminal" evidence="7">
    <location>
        <begin position="79"/>
        <end position="233"/>
    </location>
</feature>
<dbReference type="EMBL" id="ML996082">
    <property type="protein sequence ID" value="KAF2156234.1"/>
    <property type="molecule type" value="Genomic_DNA"/>
</dbReference>
<evidence type="ECO:0000256" key="1">
    <source>
        <dbReference type="ARBA" id="ARBA00022574"/>
    </source>
</evidence>
<dbReference type="PANTHER" id="PTHR22847">
    <property type="entry name" value="WD40 REPEAT PROTEIN"/>
    <property type="match status" value="1"/>
</dbReference>
<dbReference type="OrthoDB" id="674604at2759"/>
<reference evidence="8" key="1">
    <citation type="journal article" date="2020" name="Stud. Mycol.">
        <title>101 Dothideomycetes genomes: a test case for predicting lifestyles and emergence of pathogens.</title>
        <authorList>
            <person name="Haridas S."/>
            <person name="Albert R."/>
            <person name="Binder M."/>
            <person name="Bloem J."/>
            <person name="Labutti K."/>
            <person name="Salamov A."/>
            <person name="Andreopoulos B."/>
            <person name="Baker S."/>
            <person name="Barry K."/>
            <person name="Bills G."/>
            <person name="Bluhm B."/>
            <person name="Cannon C."/>
            <person name="Castanera R."/>
            <person name="Culley D."/>
            <person name="Daum C."/>
            <person name="Ezra D."/>
            <person name="Gonzalez J."/>
            <person name="Henrissat B."/>
            <person name="Kuo A."/>
            <person name="Liang C."/>
            <person name="Lipzen A."/>
            <person name="Lutzoni F."/>
            <person name="Magnuson J."/>
            <person name="Mondo S."/>
            <person name="Nolan M."/>
            <person name="Ohm R."/>
            <person name="Pangilinan J."/>
            <person name="Park H.-J."/>
            <person name="Ramirez L."/>
            <person name="Alfaro M."/>
            <person name="Sun H."/>
            <person name="Tritt A."/>
            <person name="Yoshinaga Y."/>
            <person name="Zwiers L.-H."/>
            <person name="Turgeon B."/>
            <person name="Goodwin S."/>
            <person name="Spatafora J."/>
            <person name="Crous P."/>
            <person name="Grigoriev I."/>
        </authorList>
    </citation>
    <scope>NUCLEOTIDE SEQUENCE</scope>
    <source>
        <strain evidence="8">CBS 260.36</strain>
    </source>
</reference>
<dbReference type="InterPro" id="IPR019775">
    <property type="entry name" value="WD40_repeat_CS"/>
</dbReference>
<dbReference type="PANTHER" id="PTHR22847:SF637">
    <property type="entry name" value="WD REPEAT DOMAIN 5B"/>
    <property type="match status" value="1"/>
</dbReference>
<comment type="caution">
    <text evidence="8">The sequence shown here is derived from an EMBL/GenBank/DDBJ whole genome shotgun (WGS) entry which is preliminary data.</text>
</comment>
<keyword evidence="9" id="KW-1185">Reference proteome</keyword>
<comment type="similarity">
    <text evidence="3">Belongs to the WD repeat MDV1/CAF4 family.</text>
</comment>
<dbReference type="InterPro" id="IPR011047">
    <property type="entry name" value="Quinoprotein_ADH-like_sf"/>
</dbReference>
<dbReference type="SUPFAM" id="SSF52540">
    <property type="entry name" value="P-loop containing nucleoside triphosphate hydrolases"/>
    <property type="match status" value="1"/>
</dbReference>
<dbReference type="Gene3D" id="2.130.10.10">
    <property type="entry name" value="YVTN repeat-like/Quinoprotein amine dehydrogenase"/>
    <property type="match status" value="2"/>
</dbReference>
<dbReference type="CDD" id="cd00200">
    <property type="entry name" value="WD40"/>
    <property type="match status" value="1"/>
</dbReference>
<dbReference type="SMART" id="SM00320">
    <property type="entry name" value="WD40"/>
    <property type="match status" value="8"/>
</dbReference>
<evidence type="ECO:0000256" key="2">
    <source>
        <dbReference type="ARBA" id="ARBA00022737"/>
    </source>
</evidence>
<evidence type="ECO:0000259" key="7">
    <source>
        <dbReference type="Pfam" id="PF24883"/>
    </source>
</evidence>
<dbReference type="PROSITE" id="PS50294">
    <property type="entry name" value="WD_REPEATS_REGION"/>
    <property type="match status" value="3"/>
</dbReference>
<evidence type="ECO:0000313" key="9">
    <source>
        <dbReference type="Proteomes" id="UP000799439"/>
    </source>
</evidence>
<feature type="repeat" description="WD" evidence="6">
    <location>
        <begin position="641"/>
        <end position="682"/>
    </location>
</feature>
<keyword evidence="1 6" id="KW-0853">WD repeat</keyword>
<dbReference type="GO" id="GO:1990234">
    <property type="term" value="C:transferase complex"/>
    <property type="evidence" value="ECO:0007669"/>
    <property type="project" value="UniProtKB-ARBA"/>
</dbReference>
<comment type="function">
    <text evidence="5">Involved in mitochondrial fission. Acts as an adapter protein required to form mitochondrial fission complexes. Formation of these complexes is required to promote constriction and fission of the mitochondrial compartment at a late step in mitochondrial division.</text>
</comment>
<dbReference type="Gene3D" id="3.40.50.300">
    <property type="entry name" value="P-loop containing nucleotide triphosphate hydrolases"/>
    <property type="match status" value="1"/>
</dbReference>
<protein>
    <recommendedName>
        <fullName evidence="4">Mitochondrial division protein 1</fullName>
    </recommendedName>
</protein>